<dbReference type="GO" id="GO:0015628">
    <property type="term" value="P:protein secretion by the type II secretion system"/>
    <property type="evidence" value="ECO:0007669"/>
    <property type="project" value="InterPro"/>
</dbReference>
<comment type="subcellular location">
    <subcellularLocation>
        <location evidence="1">Membrane</location>
        <topology evidence="1">Single-pass membrane protein</topology>
    </subcellularLocation>
</comment>
<dbReference type="PROSITE" id="PS00409">
    <property type="entry name" value="PROKAR_NTER_METHYL"/>
    <property type="match status" value="1"/>
</dbReference>
<keyword evidence="3 6" id="KW-0812">Transmembrane</keyword>
<evidence type="ECO:0000256" key="2">
    <source>
        <dbReference type="ARBA" id="ARBA00022481"/>
    </source>
</evidence>
<name>A0A1F5NN45_9BACT</name>
<proteinExistence type="predicted"/>
<dbReference type="PANTHER" id="PTHR30093:SF44">
    <property type="entry name" value="TYPE II SECRETION SYSTEM CORE PROTEIN G"/>
    <property type="match status" value="1"/>
</dbReference>
<evidence type="ECO:0000313" key="8">
    <source>
        <dbReference type="Proteomes" id="UP000176864"/>
    </source>
</evidence>
<reference evidence="7 8" key="1">
    <citation type="journal article" date="2016" name="Nat. Commun.">
        <title>Thousands of microbial genomes shed light on interconnected biogeochemical processes in an aquifer system.</title>
        <authorList>
            <person name="Anantharaman K."/>
            <person name="Brown C.T."/>
            <person name="Hug L.A."/>
            <person name="Sharon I."/>
            <person name="Castelle C.J."/>
            <person name="Probst A.J."/>
            <person name="Thomas B.C."/>
            <person name="Singh A."/>
            <person name="Wilkins M.J."/>
            <person name="Karaoz U."/>
            <person name="Brodie E.L."/>
            <person name="Williams K.H."/>
            <person name="Hubbard S.S."/>
            <person name="Banfield J.F."/>
        </authorList>
    </citation>
    <scope>NUCLEOTIDE SEQUENCE [LARGE SCALE GENOMIC DNA]</scope>
</reference>
<dbReference type="EMBL" id="MFEK01000011">
    <property type="protein sequence ID" value="OGE78942.1"/>
    <property type="molecule type" value="Genomic_DNA"/>
</dbReference>
<dbReference type="GO" id="GO:0015627">
    <property type="term" value="C:type II protein secretion system complex"/>
    <property type="evidence" value="ECO:0007669"/>
    <property type="project" value="InterPro"/>
</dbReference>
<evidence type="ECO:0000256" key="6">
    <source>
        <dbReference type="SAM" id="Phobius"/>
    </source>
</evidence>
<dbReference type="InterPro" id="IPR045584">
    <property type="entry name" value="Pilin-like"/>
</dbReference>
<dbReference type="InterPro" id="IPR012902">
    <property type="entry name" value="N_methyl_site"/>
</dbReference>
<dbReference type="PRINTS" id="PR00813">
    <property type="entry name" value="BCTERIALGSPG"/>
</dbReference>
<dbReference type="STRING" id="1817824.A2751_00160"/>
<sequence>MKQKVKAIHKLQRSTGFTLIELLVVIAIIGILAAVVLVSLNSARQKSRDAKRLADIRQIQTALELYYNDNNGYPATSSSCNSNAGSCPLSTAGTSPNFFSTYLSAWPNSPDPQDQSSCADNDYEYTSASATTYNVTFCLGAATGGYGSGLRSANPAGIQ</sequence>
<evidence type="ECO:0000256" key="5">
    <source>
        <dbReference type="ARBA" id="ARBA00023136"/>
    </source>
</evidence>
<evidence type="ECO:0008006" key="9">
    <source>
        <dbReference type="Google" id="ProtNLM"/>
    </source>
</evidence>
<dbReference type="GO" id="GO:0016020">
    <property type="term" value="C:membrane"/>
    <property type="evidence" value="ECO:0007669"/>
    <property type="project" value="UniProtKB-SubCell"/>
</dbReference>
<dbReference type="AlphaFoldDB" id="A0A1F5NN45"/>
<gene>
    <name evidence="7" type="ORF">A2751_00160</name>
</gene>
<evidence type="ECO:0000313" key="7">
    <source>
        <dbReference type="EMBL" id="OGE78942.1"/>
    </source>
</evidence>
<dbReference type="NCBIfam" id="TIGR02532">
    <property type="entry name" value="IV_pilin_GFxxxE"/>
    <property type="match status" value="1"/>
</dbReference>
<organism evidence="7 8">
    <name type="scientific">Candidatus Doudnabacteria bacterium RIFCSPHIGHO2_01_FULL_46_14</name>
    <dbReference type="NCBI Taxonomy" id="1817824"/>
    <lineage>
        <taxon>Bacteria</taxon>
        <taxon>Candidatus Doudnaibacteriota</taxon>
    </lineage>
</organism>
<comment type="caution">
    <text evidence="7">The sequence shown here is derived from an EMBL/GenBank/DDBJ whole genome shotgun (WGS) entry which is preliminary data.</text>
</comment>
<dbReference type="Proteomes" id="UP000176864">
    <property type="component" value="Unassembled WGS sequence"/>
</dbReference>
<dbReference type="PANTHER" id="PTHR30093">
    <property type="entry name" value="GENERAL SECRETION PATHWAY PROTEIN G"/>
    <property type="match status" value="1"/>
</dbReference>
<keyword evidence="2" id="KW-0488">Methylation</keyword>
<dbReference type="SUPFAM" id="SSF54523">
    <property type="entry name" value="Pili subunits"/>
    <property type="match status" value="1"/>
</dbReference>
<dbReference type="Pfam" id="PF07963">
    <property type="entry name" value="N_methyl"/>
    <property type="match status" value="1"/>
</dbReference>
<accession>A0A1F5NN45</accession>
<dbReference type="Gene3D" id="3.30.700.10">
    <property type="entry name" value="Glycoprotein, Type 4 Pilin"/>
    <property type="match status" value="1"/>
</dbReference>
<protein>
    <recommendedName>
        <fullName evidence="9">Type II secretion system protein GspG C-terminal domain-containing protein</fullName>
    </recommendedName>
</protein>
<keyword evidence="5 6" id="KW-0472">Membrane</keyword>
<evidence type="ECO:0000256" key="3">
    <source>
        <dbReference type="ARBA" id="ARBA00022692"/>
    </source>
</evidence>
<dbReference type="InterPro" id="IPR000983">
    <property type="entry name" value="Bac_GSPG_pilin"/>
</dbReference>
<keyword evidence="4 6" id="KW-1133">Transmembrane helix</keyword>
<evidence type="ECO:0000256" key="1">
    <source>
        <dbReference type="ARBA" id="ARBA00004167"/>
    </source>
</evidence>
<evidence type="ECO:0000256" key="4">
    <source>
        <dbReference type="ARBA" id="ARBA00022989"/>
    </source>
</evidence>
<feature type="transmembrane region" description="Helical" evidence="6">
    <location>
        <begin position="20"/>
        <end position="40"/>
    </location>
</feature>